<dbReference type="RefSeq" id="WP_133325273.1">
    <property type="nucleotide sequence ID" value="NZ_SMYL01000001.1"/>
</dbReference>
<proteinExistence type="predicted"/>
<dbReference type="Proteomes" id="UP000294829">
    <property type="component" value="Unassembled WGS sequence"/>
</dbReference>
<organism evidence="1 2">
    <name type="scientific">Sapientia aquatica</name>
    <dbReference type="NCBI Taxonomy" id="1549640"/>
    <lineage>
        <taxon>Bacteria</taxon>
        <taxon>Pseudomonadati</taxon>
        <taxon>Pseudomonadota</taxon>
        <taxon>Betaproteobacteria</taxon>
        <taxon>Burkholderiales</taxon>
        <taxon>Oxalobacteraceae</taxon>
        <taxon>Sapientia</taxon>
    </lineage>
</organism>
<evidence type="ECO:0000313" key="2">
    <source>
        <dbReference type="Proteomes" id="UP000294829"/>
    </source>
</evidence>
<accession>A0A4R5W6S0</accession>
<reference evidence="1 2" key="1">
    <citation type="submission" date="2019-03" db="EMBL/GenBank/DDBJ databases">
        <title>Sapientia aquatica gen. nov., sp. nov., isolated from a crater lake.</title>
        <authorList>
            <person name="Felfoldi T."/>
            <person name="Szabo A."/>
            <person name="Toth E."/>
            <person name="Schumann P."/>
            <person name="Keki Z."/>
            <person name="Marialigeti K."/>
            <person name="Mathe I."/>
        </authorList>
    </citation>
    <scope>NUCLEOTIDE SEQUENCE [LARGE SCALE GENOMIC DNA]</scope>
    <source>
        <strain evidence="1 2">SA-152</strain>
    </source>
</reference>
<dbReference type="EMBL" id="SMYL01000001">
    <property type="protein sequence ID" value="TDK68533.1"/>
    <property type="molecule type" value="Genomic_DNA"/>
</dbReference>
<keyword evidence="2" id="KW-1185">Reference proteome</keyword>
<protein>
    <submittedName>
        <fullName evidence="1">Uncharacterized protein</fullName>
    </submittedName>
</protein>
<evidence type="ECO:0000313" key="1">
    <source>
        <dbReference type="EMBL" id="TDK68533.1"/>
    </source>
</evidence>
<sequence length="115" mass="13454">MHQRRPWHYVVATEAMLAAVGVKSATAVQYDATRGVLELLDDDAGCTEWVVRTKEPNFAWTDRLEAKFGITAIYMDDWMIDDFDADFVKINYRGQRLLFTRPMQRAFERLMMPFL</sequence>
<comment type="caution">
    <text evidence="1">The sequence shown here is derived from an EMBL/GenBank/DDBJ whole genome shotgun (WGS) entry which is preliminary data.</text>
</comment>
<gene>
    <name evidence="1" type="ORF">E2I14_03055</name>
</gene>
<dbReference type="AlphaFoldDB" id="A0A4R5W6S0"/>
<name>A0A4R5W6S0_9BURK</name>